<dbReference type="PANTHER" id="PTHR45619">
    <property type="entry name" value="SERINE/THREONINE-PROTEIN PHOSPHATASE PP2A-RELATED"/>
    <property type="match status" value="1"/>
</dbReference>
<evidence type="ECO:0000256" key="1">
    <source>
        <dbReference type="ARBA" id="ARBA00022723"/>
    </source>
</evidence>
<evidence type="ECO:0000256" key="2">
    <source>
        <dbReference type="ARBA" id="ARBA00022801"/>
    </source>
</evidence>
<evidence type="ECO:0000259" key="8">
    <source>
        <dbReference type="PROSITE" id="PS00125"/>
    </source>
</evidence>
<dbReference type="Gene3D" id="3.60.21.10">
    <property type="match status" value="1"/>
</dbReference>
<keyword evidence="4" id="KW-0464">Manganese</keyword>
<dbReference type="PRINTS" id="PR00114">
    <property type="entry name" value="STPHPHTASE"/>
</dbReference>
<dbReference type="InterPro" id="IPR004843">
    <property type="entry name" value="Calcineurin-like_PHP"/>
</dbReference>
<comment type="catalytic activity">
    <reaction evidence="6 7">
        <text>O-phospho-L-threonyl-[protein] + H2O = L-threonyl-[protein] + phosphate</text>
        <dbReference type="Rhea" id="RHEA:47004"/>
        <dbReference type="Rhea" id="RHEA-COMP:11060"/>
        <dbReference type="Rhea" id="RHEA-COMP:11605"/>
        <dbReference type="ChEBI" id="CHEBI:15377"/>
        <dbReference type="ChEBI" id="CHEBI:30013"/>
        <dbReference type="ChEBI" id="CHEBI:43474"/>
        <dbReference type="ChEBI" id="CHEBI:61977"/>
        <dbReference type="EC" id="3.1.3.16"/>
    </reaction>
</comment>
<comment type="catalytic activity">
    <reaction evidence="5">
        <text>O-phospho-L-seryl-[protein] + H2O = L-seryl-[protein] + phosphate</text>
        <dbReference type="Rhea" id="RHEA:20629"/>
        <dbReference type="Rhea" id="RHEA-COMP:9863"/>
        <dbReference type="Rhea" id="RHEA-COMP:11604"/>
        <dbReference type="ChEBI" id="CHEBI:15377"/>
        <dbReference type="ChEBI" id="CHEBI:29999"/>
        <dbReference type="ChEBI" id="CHEBI:43474"/>
        <dbReference type="ChEBI" id="CHEBI:83421"/>
        <dbReference type="EC" id="3.1.3.16"/>
    </reaction>
</comment>
<keyword evidence="2 7" id="KW-0378">Hydrolase</keyword>
<dbReference type="SMART" id="SM00156">
    <property type="entry name" value="PP2Ac"/>
    <property type="match status" value="1"/>
</dbReference>
<dbReference type="AlphaFoldDB" id="A0A2T4BV02"/>
<evidence type="ECO:0000256" key="4">
    <source>
        <dbReference type="ARBA" id="ARBA00023211"/>
    </source>
</evidence>
<dbReference type="STRING" id="983965.A0A2T4BV02"/>
<dbReference type="OrthoDB" id="1930084at2759"/>
<evidence type="ECO:0000256" key="5">
    <source>
        <dbReference type="ARBA" id="ARBA00047761"/>
    </source>
</evidence>
<dbReference type="Proteomes" id="UP000240760">
    <property type="component" value="Unassembled WGS sequence"/>
</dbReference>
<feature type="domain" description="Serine/threonine specific protein phosphatases" evidence="8">
    <location>
        <begin position="139"/>
        <end position="144"/>
    </location>
</feature>
<evidence type="ECO:0000256" key="6">
    <source>
        <dbReference type="ARBA" id="ARBA00048336"/>
    </source>
</evidence>
<reference evidence="9 10" key="1">
    <citation type="submission" date="2016-07" db="EMBL/GenBank/DDBJ databases">
        <title>Multiple horizontal gene transfer events from other fungi enriched the ability of initially mycotrophic Trichoderma (Ascomycota) to feed on dead plant biomass.</title>
        <authorList>
            <consortium name="DOE Joint Genome Institute"/>
            <person name="Aerts A."/>
            <person name="Atanasova L."/>
            <person name="Chenthamara K."/>
            <person name="Zhang J."/>
            <person name="Grujic M."/>
            <person name="Henrissat B."/>
            <person name="Kuo A."/>
            <person name="Salamov A."/>
            <person name="Lipzen A."/>
            <person name="Labutti K."/>
            <person name="Barry K."/>
            <person name="Miao Y."/>
            <person name="Rahimi M.J."/>
            <person name="Shen Q."/>
            <person name="Grigoriev I.V."/>
            <person name="Kubicek C.P."/>
            <person name="Druzhinina I.S."/>
        </authorList>
    </citation>
    <scope>NUCLEOTIDE SEQUENCE [LARGE SCALE GENOMIC DNA]</scope>
    <source>
        <strain evidence="9 10">ATCC 18648</strain>
    </source>
</reference>
<dbReference type="InterPro" id="IPR029052">
    <property type="entry name" value="Metallo-depent_PP-like"/>
</dbReference>
<dbReference type="Pfam" id="PF00149">
    <property type="entry name" value="Metallophos"/>
    <property type="match status" value="1"/>
</dbReference>
<organism evidence="9 10">
    <name type="scientific">Trichoderma longibrachiatum ATCC 18648</name>
    <dbReference type="NCBI Taxonomy" id="983965"/>
    <lineage>
        <taxon>Eukaryota</taxon>
        <taxon>Fungi</taxon>
        <taxon>Dikarya</taxon>
        <taxon>Ascomycota</taxon>
        <taxon>Pezizomycotina</taxon>
        <taxon>Sordariomycetes</taxon>
        <taxon>Hypocreomycetidae</taxon>
        <taxon>Hypocreales</taxon>
        <taxon>Hypocreaceae</taxon>
        <taxon>Trichoderma</taxon>
    </lineage>
</organism>
<name>A0A2T4BV02_TRILO</name>
<dbReference type="FunFam" id="3.60.21.10:FF:000005">
    <property type="entry name" value="Serine/threonine-protein phosphatase"/>
    <property type="match status" value="1"/>
</dbReference>
<dbReference type="EC" id="3.1.3.16" evidence="7"/>
<accession>A0A2T4BV02</accession>
<dbReference type="InterPro" id="IPR006186">
    <property type="entry name" value="Ser/Thr-sp_prot-phosphatase"/>
</dbReference>
<evidence type="ECO:0000313" key="10">
    <source>
        <dbReference type="Proteomes" id="UP000240760"/>
    </source>
</evidence>
<dbReference type="SUPFAM" id="SSF56300">
    <property type="entry name" value="Metallo-dependent phosphatases"/>
    <property type="match status" value="1"/>
</dbReference>
<protein>
    <recommendedName>
        <fullName evidence="7">Serine/threonine-protein phosphatase</fullName>
        <ecNumber evidence="7">3.1.3.16</ecNumber>
    </recommendedName>
</protein>
<dbReference type="PROSITE" id="PS00125">
    <property type="entry name" value="SER_THR_PHOSPHATASE"/>
    <property type="match status" value="1"/>
</dbReference>
<comment type="similarity">
    <text evidence="7">Belongs to the PPP phosphatase family.</text>
</comment>
<dbReference type="GO" id="GO:0004722">
    <property type="term" value="F:protein serine/threonine phosphatase activity"/>
    <property type="evidence" value="ECO:0007669"/>
    <property type="project" value="UniProtKB-EC"/>
</dbReference>
<dbReference type="CDD" id="cd07415">
    <property type="entry name" value="MPP_PP2A_PP4_PP6"/>
    <property type="match status" value="1"/>
</dbReference>
<gene>
    <name evidence="9" type="ORF">M440DRAFT_1383386</name>
</gene>
<proteinExistence type="inferred from homology"/>
<sequence length="337" mass="37665">MTANIPRPGPANLGPNAGLDEWLEEAKQCHYLPERAMKELCEKVKEILMEESNIQPVCTPVTVCGDIHGQFYDLLELFPERAQQAAGDVPATSTVTSSQSAATRFVFLGDYVDRGYFSLEAFTLLMCLKAKYPDRIVLVRGNHESRQITQVYGFYEECQQKYGNASVWKACCHVFDFLVLAAIVDGELLCVHGGLSPEIRTIDQIRVVARAQEIPHEGAFCDLVWSDPDDIDTWAVSPRGAGWLFGDKVATEFNHVNGLKLIARAHQLVNEGYKYHFDENSVVTVWSAPNYCYRCGNVASIMTVDNDLAPKFSIFSAVPDDMRHVPASRRSPGDYFL</sequence>
<keyword evidence="1" id="KW-0479">Metal-binding</keyword>
<dbReference type="InterPro" id="IPR047129">
    <property type="entry name" value="PPA2-like"/>
</dbReference>
<evidence type="ECO:0000313" key="9">
    <source>
        <dbReference type="EMBL" id="PTB73153.1"/>
    </source>
</evidence>
<dbReference type="EMBL" id="KZ679139">
    <property type="protein sequence ID" value="PTB73153.1"/>
    <property type="molecule type" value="Genomic_DNA"/>
</dbReference>
<keyword evidence="10" id="KW-1185">Reference proteome</keyword>
<dbReference type="GO" id="GO:0046872">
    <property type="term" value="F:metal ion binding"/>
    <property type="evidence" value="ECO:0007669"/>
    <property type="project" value="UniProtKB-KW"/>
</dbReference>
<evidence type="ECO:0000256" key="3">
    <source>
        <dbReference type="ARBA" id="ARBA00022912"/>
    </source>
</evidence>
<evidence type="ECO:0000256" key="7">
    <source>
        <dbReference type="RuleBase" id="RU004273"/>
    </source>
</evidence>
<keyword evidence="3" id="KW-0904">Protein phosphatase</keyword>